<evidence type="ECO:0000256" key="6">
    <source>
        <dbReference type="ARBA" id="ARBA00022824"/>
    </source>
</evidence>
<dbReference type="PANTHER" id="PTHR42735">
    <property type="match status" value="1"/>
</dbReference>
<evidence type="ECO:0000256" key="4">
    <source>
        <dbReference type="ARBA" id="ARBA00004991"/>
    </source>
</evidence>
<keyword evidence="8" id="KW-0746">Sphingolipid metabolism</keyword>
<proteinExistence type="inferred from homology"/>
<keyword evidence="11" id="KW-0472">Membrane</keyword>
<protein>
    <recommendedName>
        <fullName evidence="14">sphinganine-1-phosphate aldolase</fullName>
        <ecNumber evidence="14">4.1.2.27</ecNumber>
    </recommendedName>
    <alternativeName>
        <fullName evidence="15">Sphingosine-1-phosphate aldolase</fullName>
    </alternativeName>
</protein>
<dbReference type="GO" id="GO:0019752">
    <property type="term" value="P:carboxylic acid metabolic process"/>
    <property type="evidence" value="ECO:0007669"/>
    <property type="project" value="InterPro"/>
</dbReference>
<evidence type="ECO:0000256" key="16">
    <source>
        <dbReference type="PIRSR" id="PIRSR602129-50"/>
    </source>
</evidence>
<dbReference type="SUPFAM" id="SSF53383">
    <property type="entry name" value="PLP-dependent transferases"/>
    <property type="match status" value="1"/>
</dbReference>
<accession>A0AA35R3A6</accession>
<evidence type="ECO:0000256" key="12">
    <source>
        <dbReference type="ARBA" id="ARBA00023239"/>
    </source>
</evidence>
<dbReference type="EC" id="4.1.2.27" evidence="14"/>
<sequence length="568" mass="63018">MRRTWKLVFLSLLAVGVGVVWRSEPARAQLFRELNNTREFFNDLAEGREPWQVMCVAAGVTLMAASLVSWIFQDDVDSLGTRIKKTIFHWVRKIPFVKVKVKEEMEKAKEGLGKSFMKEIRGEVVRAELPAEGVARAELLGELDSLGKDGEKDWGKGGVSGGLYNCSEDLTDLNTEVYRRFLWSNPLHPAVFPNIRKMEAEVVRWCCRLFNGGAESCGTMTSGGTESIMLAMRVYRDIGYERGIKFPEIMIPLTAHAAFTKAADYYRMKVTRVKMDPLTCQVDVGAMERAISNNTVVVVGSVPPFPHGVADPIQEIARVARKHGVGLHVDCCLGGFLAVFMEKAGFPIDPFDFRVDGVTSISADTHKYGYCPKGTSVVLYANQELRHRQYFVETNWPGGLYASAITAGSRPGSLIAATWATMLHFGVDGYVELTKKVVDTTRWIVSQLRNIPGIHVMGNPTMSVFAIIGSEEINIYHLNDAMAKRGWSLNALQLPPALHMCVTVVTTKEGVAEKFVSDVKECVVKLRKEPGSSTEGSAFMYGASQAVVDRRIVAEMAWIFLDLCYTSK</sequence>
<evidence type="ECO:0000256" key="17">
    <source>
        <dbReference type="RuleBase" id="RU000382"/>
    </source>
</evidence>
<evidence type="ECO:0000256" key="18">
    <source>
        <dbReference type="SAM" id="SignalP"/>
    </source>
</evidence>
<keyword evidence="18" id="KW-0732">Signal</keyword>
<organism evidence="19 20">
    <name type="scientific">Geodia barretti</name>
    <name type="common">Barrett's horny sponge</name>
    <dbReference type="NCBI Taxonomy" id="519541"/>
    <lineage>
        <taxon>Eukaryota</taxon>
        <taxon>Metazoa</taxon>
        <taxon>Porifera</taxon>
        <taxon>Demospongiae</taxon>
        <taxon>Heteroscleromorpha</taxon>
        <taxon>Tetractinellida</taxon>
        <taxon>Astrophorina</taxon>
        <taxon>Geodiidae</taxon>
        <taxon>Geodia</taxon>
    </lineage>
</organism>
<evidence type="ECO:0000256" key="7">
    <source>
        <dbReference type="ARBA" id="ARBA00022898"/>
    </source>
</evidence>
<dbReference type="GO" id="GO:0030170">
    <property type="term" value="F:pyridoxal phosphate binding"/>
    <property type="evidence" value="ECO:0007669"/>
    <property type="project" value="InterPro"/>
</dbReference>
<dbReference type="Gene3D" id="6.10.140.2150">
    <property type="match status" value="1"/>
</dbReference>
<comment type="pathway">
    <text evidence="4">Sphingolipid metabolism.</text>
</comment>
<dbReference type="GO" id="GO:0008117">
    <property type="term" value="F:sphinganine-1-phosphate aldolase activity"/>
    <property type="evidence" value="ECO:0007669"/>
    <property type="project" value="UniProtKB-EC"/>
</dbReference>
<dbReference type="InterPro" id="IPR015422">
    <property type="entry name" value="PyrdxlP-dep_Trfase_small"/>
</dbReference>
<comment type="caution">
    <text evidence="19">The sequence shown here is derived from an EMBL/GenBank/DDBJ whole genome shotgun (WGS) entry which is preliminary data.</text>
</comment>
<evidence type="ECO:0000256" key="15">
    <source>
        <dbReference type="ARBA" id="ARBA00042568"/>
    </source>
</evidence>
<comment type="cofactor">
    <cofactor evidence="1 16 17">
        <name>pyridoxal 5'-phosphate</name>
        <dbReference type="ChEBI" id="CHEBI:597326"/>
    </cofactor>
</comment>
<comment type="similarity">
    <text evidence="13">Belongs to the group II decarboxylase family. Sphingosine-1-phosphate lyase subfamily.</text>
</comment>
<evidence type="ECO:0000256" key="5">
    <source>
        <dbReference type="ARBA" id="ARBA00022692"/>
    </source>
</evidence>
<keyword evidence="9" id="KW-1133">Transmembrane helix</keyword>
<evidence type="ECO:0000313" key="20">
    <source>
        <dbReference type="Proteomes" id="UP001174909"/>
    </source>
</evidence>
<name>A0AA35R3A6_GEOBA</name>
<keyword evidence="6" id="KW-0256">Endoplasmic reticulum</keyword>
<dbReference type="InterPro" id="IPR015424">
    <property type="entry name" value="PyrdxlP-dep_Trfase"/>
</dbReference>
<keyword evidence="10" id="KW-0443">Lipid metabolism</keyword>
<reference evidence="19" key="1">
    <citation type="submission" date="2023-03" db="EMBL/GenBank/DDBJ databases">
        <authorList>
            <person name="Steffen K."/>
            <person name="Cardenas P."/>
        </authorList>
    </citation>
    <scope>NUCLEOTIDE SEQUENCE</scope>
</reference>
<dbReference type="GO" id="GO:0030149">
    <property type="term" value="P:sphingolipid catabolic process"/>
    <property type="evidence" value="ECO:0007669"/>
    <property type="project" value="TreeGrafter"/>
</dbReference>
<keyword evidence="5" id="KW-0812">Transmembrane</keyword>
<dbReference type="AlphaFoldDB" id="A0AA35R3A6"/>
<dbReference type="InterPro" id="IPR050477">
    <property type="entry name" value="GrpII_AminoAcid_Decarb"/>
</dbReference>
<comment type="pathway">
    <text evidence="3">Lipid metabolism; sphingolipid metabolism.</text>
</comment>
<evidence type="ECO:0000256" key="8">
    <source>
        <dbReference type="ARBA" id="ARBA00022919"/>
    </source>
</evidence>
<keyword evidence="12 17" id="KW-0456">Lyase</keyword>
<dbReference type="PANTHER" id="PTHR42735:SF6">
    <property type="entry name" value="SPHINGOSINE-1-PHOSPHATE LYASE 1"/>
    <property type="match status" value="1"/>
</dbReference>
<gene>
    <name evidence="19" type="ORF">GBAR_LOCUS2989</name>
</gene>
<dbReference type="EMBL" id="CASHTH010000409">
    <property type="protein sequence ID" value="CAI8000611.1"/>
    <property type="molecule type" value="Genomic_DNA"/>
</dbReference>
<feature type="chain" id="PRO_5041298694" description="sphinganine-1-phosphate aldolase" evidence="18">
    <location>
        <begin position="29"/>
        <end position="568"/>
    </location>
</feature>
<feature type="signal peptide" evidence="18">
    <location>
        <begin position="1"/>
        <end position="28"/>
    </location>
</feature>
<evidence type="ECO:0000256" key="9">
    <source>
        <dbReference type="ARBA" id="ARBA00022989"/>
    </source>
</evidence>
<dbReference type="FunFam" id="3.40.640.10:FF:000020">
    <property type="entry name" value="sphingosine-1-phosphate lyase 1"/>
    <property type="match status" value="1"/>
</dbReference>
<dbReference type="InterPro" id="IPR002129">
    <property type="entry name" value="PyrdxlP-dep_de-COase"/>
</dbReference>
<dbReference type="Pfam" id="PF00282">
    <property type="entry name" value="Pyridoxal_deC"/>
    <property type="match status" value="1"/>
</dbReference>
<evidence type="ECO:0000256" key="10">
    <source>
        <dbReference type="ARBA" id="ARBA00023098"/>
    </source>
</evidence>
<dbReference type="GO" id="GO:0005789">
    <property type="term" value="C:endoplasmic reticulum membrane"/>
    <property type="evidence" value="ECO:0007669"/>
    <property type="project" value="UniProtKB-SubCell"/>
</dbReference>
<evidence type="ECO:0000313" key="19">
    <source>
        <dbReference type="EMBL" id="CAI8000611.1"/>
    </source>
</evidence>
<evidence type="ECO:0000256" key="2">
    <source>
        <dbReference type="ARBA" id="ARBA00004389"/>
    </source>
</evidence>
<comment type="subcellular location">
    <subcellularLocation>
        <location evidence="2">Endoplasmic reticulum membrane</location>
        <topology evidence="2">Single-pass membrane protein</topology>
    </subcellularLocation>
</comment>
<evidence type="ECO:0000256" key="14">
    <source>
        <dbReference type="ARBA" id="ARBA00038965"/>
    </source>
</evidence>
<dbReference type="Gene3D" id="3.40.640.10">
    <property type="entry name" value="Type I PLP-dependent aspartate aminotransferase-like (Major domain)"/>
    <property type="match status" value="1"/>
</dbReference>
<keyword evidence="20" id="KW-1185">Reference proteome</keyword>
<evidence type="ECO:0000256" key="1">
    <source>
        <dbReference type="ARBA" id="ARBA00001933"/>
    </source>
</evidence>
<dbReference type="Proteomes" id="UP001174909">
    <property type="component" value="Unassembled WGS sequence"/>
</dbReference>
<dbReference type="Gene3D" id="3.90.1150.10">
    <property type="entry name" value="Aspartate Aminotransferase, domain 1"/>
    <property type="match status" value="1"/>
</dbReference>
<evidence type="ECO:0000256" key="13">
    <source>
        <dbReference type="ARBA" id="ARBA00038302"/>
    </source>
</evidence>
<evidence type="ECO:0000256" key="11">
    <source>
        <dbReference type="ARBA" id="ARBA00023136"/>
    </source>
</evidence>
<dbReference type="InterPro" id="IPR015421">
    <property type="entry name" value="PyrdxlP-dep_Trfase_major"/>
</dbReference>
<keyword evidence="7 16" id="KW-0663">Pyridoxal phosphate</keyword>
<feature type="modified residue" description="N6-(pyridoxal phosphate)lysine" evidence="16">
    <location>
        <position position="367"/>
    </location>
</feature>
<evidence type="ECO:0000256" key="3">
    <source>
        <dbReference type="ARBA" id="ARBA00004760"/>
    </source>
</evidence>